<evidence type="ECO:0000256" key="1">
    <source>
        <dbReference type="SAM" id="Phobius"/>
    </source>
</evidence>
<dbReference type="AlphaFoldDB" id="A0A7W8IID7"/>
<dbReference type="Proteomes" id="UP000568106">
    <property type="component" value="Unassembled WGS sequence"/>
</dbReference>
<sequence>MQTPTYADIHNRYTELTTRTARQNNADGFLETHHVLDIARSLFLSSLLWMALAIIVYTVYSMVAGAR</sequence>
<proteinExistence type="predicted"/>
<dbReference type="EMBL" id="JACHDY010000003">
    <property type="protein sequence ID" value="MBB5317731.1"/>
    <property type="molecule type" value="Genomic_DNA"/>
</dbReference>
<reference evidence="2" key="1">
    <citation type="submission" date="2020-08" db="EMBL/GenBank/DDBJ databases">
        <title>Genomic Encyclopedia of Type Strains, Phase IV (KMG-V): Genome sequencing to study the core and pangenomes of soil and plant-associated prokaryotes.</title>
        <authorList>
            <person name="Whitman W."/>
        </authorList>
    </citation>
    <scope>NUCLEOTIDE SEQUENCE [LARGE SCALE GENOMIC DNA]</scope>
    <source>
        <strain evidence="2">M8UP27</strain>
    </source>
</reference>
<name>A0A7W8IID7_9BACT</name>
<organism evidence="2 3">
    <name type="scientific">Tunturiibacter empetritectus</name>
    <dbReference type="NCBI Taxonomy" id="3069691"/>
    <lineage>
        <taxon>Bacteria</taxon>
        <taxon>Pseudomonadati</taxon>
        <taxon>Acidobacteriota</taxon>
        <taxon>Terriglobia</taxon>
        <taxon>Terriglobales</taxon>
        <taxon>Acidobacteriaceae</taxon>
        <taxon>Tunturiibacter</taxon>
    </lineage>
</organism>
<comment type="caution">
    <text evidence="2">The sequence shown here is derived from an EMBL/GenBank/DDBJ whole genome shotgun (WGS) entry which is preliminary data.</text>
</comment>
<gene>
    <name evidence="2" type="ORF">HDF09_002417</name>
</gene>
<evidence type="ECO:0000313" key="2">
    <source>
        <dbReference type="EMBL" id="MBB5317731.1"/>
    </source>
</evidence>
<keyword evidence="1" id="KW-0472">Membrane</keyword>
<keyword evidence="1" id="KW-1133">Transmembrane helix</keyword>
<keyword evidence="3" id="KW-1185">Reference proteome</keyword>
<protein>
    <submittedName>
        <fullName evidence="2">Uncharacterized protein</fullName>
    </submittedName>
</protein>
<evidence type="ECO:0000313" key="3">
    <source>
        <dbReference type="Proteomes" id="UP000568106"/>
    </source>
</evidence>
<keyword evidence="1" id="KW-0812">Transmembrane</keyword>
<feature type="transmembrane region" description="Helical" evidence="1">
    <location>
        <begin position="38"/>
        <end position="60"/>
    </location>
</feature>
<accession>A0A7W8IID7</accession>